<dbReference type="Gene3D" id="1.10.10.10">
    <property type="entry name" value="Winged helix-like DNA-binding domain superfamily/Winged helix DNA-binding domain"/>
    <property type="match status" value="1"/>
</dbReference>
<reference evidence="2 3" key="1">
    <citation type="journal article" date="2010" name="DNA Res.">
        <title>Genome sequence of Kitasatospora setae NBRC 14216T: an evolutionary snapshot of the family Streptomycetaceae.</title>
        <authorList>
            <person name="Ichikawa N."/>
            <person name="Oguchi A."/>
            <person name="Ikeda H."/>
            <person name="Ishikawa J."/>
            <person name="Kitani S."/>
            <person name="Watanabe Y."/>
            <person name="Nakamura S."/>
            <person name="Katano Y."/>
            <person name="Kishi E."/>
            <person name="Sasagawa M."/>
            <person name="Ankai A."/>
            <person name="Fukui S."/>
            <person name="Hashimoto Y."/>
            <person name="Kamata S."/>
            <person name="Otoguro M."/>
            <person name="Tanikawa S."/>
            <person name="Nihira T."/>
            <person name="Horinouchi S."/>
            <person name="Ohnishi Y."/>
            <person name="Hayakawa M."/>
            <person name="Kuzuyama T."/>
            <person name="Arisawa A."/>
            <person name="Nomoto F."/>
            <person name="Miura H."/>
            <person name="Takahashi Y."/>
            <person name="Fujita N."/>
        </authorList>
    </citation>
    <scope>NUCLEOTIDE SEQUENCE [LARGE SCALE GENOMIC DNA]</scope>
    <source>
        <strain evidence="3">ATCC 33774 / DSM 43861 / JCM 3304 / KCC A-0304 / NBRC 14216 / KM-6054</strain>
    </source>
</reference>
<dbReference type="PANTHER" id="PTHR34293">
    <property type="entry name" value="HTH-TYPE TRANSCRIPTIONAL REGULATOR TRMBL2"/>
    <property type="match status" value="1"/>
</dbReference>
<feature type="domain" description="HTH luxR-type" evidence="1">
    <location>
        <begin position="277"/>
        <end position="336"/>
    </location>
</feature>
<dbReference type="eggNOG" id="COG2197">
    <property type="taxonomic scope" value="Bacteria"/>
</dbReference>
<dbReference type="InterPro" id="IPR036388">
    <property type="entry name" value="WH-like_DNA-bd_sf"/>
</dbReference>
<evidence type="ECO:0000313" key="3">
    <source>
        <dbReference type="Proteomes" id="UP000007076"/>
    </source>
</evidence>
<protein>
    <submittedName>
        <fullName evidence="2">Putative LuxR family transcriptional regulator</fullName>
    </submittedName>
</protein>
<sequence length="341" mass="36703">MDSAPRTRPQPEEPDDLSRAVYLHCLVHEGSDAHAVCRALDLSAAEAEAAIAVLLELRLLRAVGPHGVLVPVSPQSAAADLIEPWQQEVQERQQRMAVVGDRIRGYVGTYADFLNGHTPTGSSFRVDDRGSLVQRLREAAHACRGELLVLRPADSAPADSGDLLADTEDAVLSGLAPDVELRVLTQHAARSSPAARSGLHGLHQAGAEIRTTADVPLRLLLFDRELAVLFAEPDDPGCATVVTDPRIASFLGTLHDRMWDTAAAFIRRADEAAPRLDAGDLRTAILELLSAGHSDDAIARKLAISLRTCRRHVSELLTTLDARTRFQAGVEAVRLGLVPTP</sequence>
<evidence type="ECO:0000259" key="1">
    <source>
        <dbReference type="PROSITE" id="PS50043"/>
    </source>
</evidence>
<dbReference type="Proteomes" id="UP000007076">
    <property type="component" value="Chromosome"/>
</dbReference>
<dbReference type="KEGG" id="ksk:KSE_22620"/>
<dbReference type="AlphaFoldDB" id="E4NA51"/>
<dbReference type="PATRIC" id="fig|452652.3.peg.2275"/>
<name>E4NA51_KITSK</name>
<evidence type="ECO:0000313" key="2">
    <source>
        <dbReference type="EMBL" id="BAJ28082.1"/>
    </source>
</evidence>
<dbReference type="GO" id="GO:0003677">
    <property type="term" value="F:DNA binding"/>
    <property type="evidence" value="ECO:0007669"/>
    <property type="project" value="InterPro"/>
</dbReference>
<dbReference type="Pfam" id="PF00196">
    <property type="entry name" value="GerE"/>
    <property type="match status" value="1"/>
</dbReference>
<dbReference type="STRING" id="452652.KSE_22620"/>
<gene>
    <name evidence="2" type="ordered locus">KSE_22620</name>
</gene>
<dbReference type="EMBL" id="AP010968">
    <property type="protein sequence ID" value="BAJ28082.1"/>
    <property type="molecule type" value="Genomic_DNA"/>
</dbReference>
<dbReference type="PANTHER" id="PTHR34293:SF1">
    <property type="entry name" value="HTH-TYPE TRANSCRIPTIONAL REGULATOR TRMBL2"/>
    <property type="match status" value="1"/>
</dbReference>
<dbReference type="SMART" id="SM00421">
    <property type="entry name" value="HTH_LUXR"/>
    <property type="match status" value="1"/>
</dbReference>
<dbReference type="HOGENOM" id="CLU_056943_0_1_11"/>
<dbReference type="InterPro" id="IPR000792">
    <property type="entry name" value="Tscrpt_reg_LuxR_C"/>
</dbReference>
<dbReference type="SUPFAM" id="SSF46894">
    <property type="entry name" value="C-terminal effector domain of the bipartite response regulators"/>
    <property type="match status" value="1"/>
</dbReference>
<proteinExistence type="predicted"/>
<dbReference type="InterPro" id="IPR051797">
    <property type="entry name" value="TrmB-like"/>
</dbReference>
<organism evidence="2 3">
    <name type="scientific">Kitasatospora setae (strain ATCC 33774 / DSM 43861 / JCM 3304 / KCC A-0304 / NBRC 14216 / KM-6054)</name>
    <name type="common">Streptomyces setae</name>
    <dbReference type="NCBI Taxonomy" id="452652"/>
    <lineage>
        <taxon>Bacteria</taxon>
        <taxon>Bacillati</taxon>
        <taxon>Actinomycetota</taxon>
        <taxon>Actinomycetes</taxon>
        <taxon>Kitasatosporales</taxon>
        <taxon>Streptomycetaceae</taxon>
        <taxon>Kitasatospora</taxon>
    </lineage>
</organism>
<dbReference type="PROSITE" id="PS50043">
    <property type="entry name" value="HTH_LUXR_2"/>
    <property type="match status" value="1"/>
</dbReference>
<accession>E4NA51</accession>
<dbReference type="InterPro" id="IPR016032">
    <property type="entry name" value="Sig_transdc_resp-reg_C-effctor"/>
</dbReference>
<dbReference type="GO" id="GO:0006355">
    <property type="term" value="P:regulation of DNA-templated transcription"/>
    <property type="evidence" value="ECO:0007669"/>
    <property type="project" value="InterPro"/>
</dbReference>
<keyword evidence="3" id="KW-1185">Reference proteome</keyword>
<dbReference type="RefSeq" id="WP_014135398.1">
    <property type="nucleotide sequence ID" value="NC_016109.1"/>
</dbReference>